<dbReference type="GO" id="GO:0016747">
    <property type="term" value="F:acyltransferase activity, transferring groups other than amino-acyl groups"/>
    <property type="evidence" value="ECO:0007669"/>
    <property type="project" value="InterPro"/>
</dbReference>
<evidence type="ECO:0000313" key="3">
    <source>
        <dbReference type="Proteomes" id="UP000800093"/>
    </source>
</evidence>
<feature type="domain" description="N-acetyltransferase" evidence="1">
    <location>
        <begin position="126"/>
        <end position="221"/>
    </location>
</feature>
<proteinExistence type="predicted"/>
<gene>
    <name evidence="2" type="ORF">CC78DRAFT_509148</name>
</gene>
<dbReference type="InterPro" id="IPR016181">
    <property type="entry name" value="Acyl_CoA_acyltransferase"/>
</dbReference>
<dbReference type="CDD" id="cd04301">
    <property type="entry name" value="NAT_SF"/>
    <property type="match status" value="1"/>
</dbReference>
<dbReference type="InterPro" id="IPR000182">
    <property type="entry name" value="GNAT_dom"/>
</dbReference>
<sequence length="221" mass="24774">MPEPFVRLYNPQRDFDSCIRIFKATIDKAIDHEPARTIGSYIWCRPYLLLSPETCFVLDDGSGEAVGYIIGTASTTHFASRWKSDFVPTVPRDVVSPVGAETAGNEDELGREWMRKAVYDADCSMLIGSNTLMEEYPAHLHIDILPQYTGREYGQKMMAAFLEKMEELGAKGVHLGMVRWNHGARRFYERLGFQLCGKVLDGGESGEVGRTGDAICLLKKL</sequence>
<dbReference type="PANTHER" id="PTHR13170">
    <property type="entry name" value="O-GLCNACASE"/>
    <property type="match status" value="1"/>
</dbReference>
<evidence type="ECO:0000259" key="1">
    <source>
        <dbReference type="PROSITE" id="PS51186"/>
    </source>
</evidence>
<dbReference type="GO" id="GO:0016231">
    <property type="term" value="F:beta-N-acetylglucosaminidase activity"/>
    <property type="evidence" value="ECO:0007669"/>
    <property type="project" value="TreeGrafter"/>
</dbReference>
<reference evidence="3" key="1">
    <citation type="journal article" date="2020" name="Stud. Mycol.">
        <title>101 Dothideomycetes genomes: A test case for predicting lifestyles and emergence of pathogens.</title>
        <authorList>
            <person name="Haridas S."/>
            <person name="Albert R."/>
            <person name="Binder M."/>
            <person name="Bloem J."/>
            <person name="LaButti K."/>
            <person name="Salamov A."/>
            <person name="Andreopoulos B."/>
            <person name="Baker S."/>
            <person name="Barry K."/>
            <person name="Bills G."/>
            <person name="Bluhm B."/>
            <person name="Cannon C."/>
            <person name="Castanera R."/>
            <person name="Culley D."/>
            <person name="Daum C."/>
            <person name="Ezra D."/>
            <person name="Gonzalez J."/>
            <person name="Henrissat B."/>
            <person name="Kuo A."/>
            <person name="Liang C."/>
            <person name="Lipzen A."/>
            <person name="Lutzoni F."/>
            <person name="Magnuson J."/>
            <person name="Mondo S."/>
            <person name="Nolan M."/>
            <person name="Ohm R."/>
            <person name="Pangilinan J."/>
            <person name="Park H.-J."/>
            <person name="Ramirez L."/>
            <person name="Alfaro M."/>
            <person name="Sun H."/>
            <person name="Tritt A."/>
            <person name="Yoshinaga Y."/>
            <person name="Zwiers L.-H."/>
            <person name="Turgeon B."/>
            <person name="Goodwin S."/>
            <person name="Spatafora J."/>
            <person name="Crous P."/>
            <person name="Grigoriev I."/>
        </authorList>
    </citation>
    <scope>NUCLEOTIDE SEQUENCE [LARGE SCALE GENOMIC DNA]</scope>
    <source>
        <strain evidence="3">CBS 304.66</strain>
    </source>
</reference>
<protein>
    <submittedName>
        <fullName evidence="2">GCN5-related N-acetyltransferas-like protein</fullName>
    </submittedName>
</protein>
<dbReference type="InterPro" id="IPR051822">
    <property type="entry name" value="Glycosyl_Hydrolase_84"/>
</dbReference>
<evidence type="ECO:0000313" key="2">
    <source>
        <dbReference type="EMBL" id="KAF2269074.1"/>
    </source>
</evidence>
<organism evidence="2 3">
    <name type="scientific">Lojkania enalia</name>
    <dbReference type="NCBI Taxonomy" id="147567"/>
    <lineage>
        <taxon>Eukaryota</taxon>
        <taxon>Fungi</taxon>
        <taxon>Dikarya</taxon>
        <taxon>Ascomycota</taxon>
        <taxon>Pezizomycotina</taxon>
        <taxon>Dothideomycetes</taxon>
        <taxon>Pleosporomycetidae</taxon>
        <taxon>Pleosporales</taxon>
        <taxon>Pleosporales incertae sedis</taxon>
        <taxon>Lojkania</taxon>
    </lineage>
</organism>
<accession>A0A9P4N9H3</accession>
<dbReference type="Proteomes" id="UP000800093">
    <property type="component" value="Unassembled WGS sequence"/>
</dbReference>
<dbReference type="PROSITE" id="PS51186">
    <property type="entry name" value="GNAT"/>
    <property type="match status" value="1"/>
</dbReference>
<comment type="caution">
    <text evidence="2">The sequence shown here is derived from an EMBL/GenBank/DDBJ whole genome shotgun (WGS) entry which is preliminary data.</text>
</comment>
<dbReference type="Gene3D" id="3.40.630.30">
    <property type="match status" value="1"/>
</dbReference>
<dbReference type="GO" id="GO:0009100">
    <property type="term" value="P:glycoprotein metabolic process"/>
    <property type="evidence" value="ECO:0007669"/>
    <property type="project" value="TreeGrafter"/>
</dbReference>
<dbReference type="PANTHER" id="PTHR13170:SF16">
    <property type="entry name" value="PROTEIN O-GLCNACASE"/>
    <property type="match status" value="1"/>
</dbReference>
<dbReference type="Pfam" id="PF00583">
    <property type="entry name" value="Acetyltransf_1"/>
    <property type="match status" value="1"/>
</dbReference>
<name>A0A9P4N9H3_9PLEO</name>
<dbReference type="SUPFAM" id="SSF55729">
    <property type="entry name" value="Acyl-CoA N-acyltransferases (Nat)"/>
    <property type="match status" value="1"/>
</dbReference>
<keyword evidence="3" id="KW-1185">Reference proteome</keyword>
<dbReference type="EMBL" id="ML986583">
    <property type="protein sequence ID" value="KAF2269074.1"/>
    <property type="molecule type" value="Genomic_DNA"/>
</dbReference>
<dbReference type="AlphaFoldDB" id="A0A9P4N9H3"/>
<dbReference type="OrthoDB" id="64477at2759"/>